<accession>A0A2T5JBQ6</accession>
<keyword evidence="1" id="KW-0597">Phosphoprotein</keyword>
<sequence length="242" mass="27670">MILRCIAIDDEPLALNLLKGFIERTPFLELEGSFLSAVDALNFVRRTPVDLIFSDIQLPDMDGIELARALEAESHISRVIFTTAYNQFALESYKVDALDYLLKPFDYDDFLKAAQKAERYQSLLNRAGGAEEEQYLFVRVEYQLVRVPLSDILFIEGLKDYAKISLKDTPKPLLTLMSLKALEEKLPAKRFMRVHRSFIASLDKISSVTRNTLHIGDRQVTIGEVYKEAFNQVTGKWLEKAD</sequence>
<dbReference type="EMBL" id="QAOQ01000003">
    <property type="protein sequence ID" value="PTQ98209.1"/>
    <property type="molecule type" value="Genomic_DNA"/>
</dbReference>
<dbReference type="InterPro" id="IPR011006">
    <property type="entry name" value="CheY-like_superfamily"/>
</dbReference>
<dbReference type="Gene3D" id="2.40.50.1020">
    <property type="entry name" value="LytTr DNA-binding domain"/>
    <property type="match status" value="1"/>
</dbReference>
<evidence type="ECO:0000259" key="3">
    <source>
        <dbReference type="PROSITE" id="PS50930"/>
    </source>
</evidence>
<evidence type="ECO:0000313" key="4">
    <source>
        <dbReference type="EMBL" id="PTQ98209.1"/>
    </source>
</evidence>
<evidence type="ECO:0000256" key="1">
    <source>
        <dbReference type="PROSITE-ProRule" id="PRU00169"/>
    </source>
</evidence>
<dbReference type="PROSITE" id="PS50110">
    <property type="entry name" value="RESPONSE_REGULATORY"/>
    <property type="match status" value="1"/>
</dbReference>
<feature type="modified residue" description="4-aspartylphosphate" evidence="1">
    <location>
        <position position="55"/>
    </location>
</feature>
<dbReference type="GO" id="GO:0000156">
    <property type="term" value="F:phosphorelay response regulator activity"/>
    <property type="evidence" value="ECO:0007669"/>
    <property type="project" value="InterPro"/>
</dbReference>
<evidence type="ECO:0000259" key="2">
    <source>
        <dbReference type="PROSITE" id="PS50110"/>
    </source>
</evidence>
<dbReference type="Proteomes" id="UP000244168">
    <property type="component" value="Unassembled WGS sequence"/>
</dbReference>
<dbReference type="Pfam" id="PF00072">
    <property type="entry name" value="Response_reg"/>
    <property type="match status" value="1"/>
</dbReference>
<dbReference type="PANTHER" id="PTHR37299:SF1">
    <property type="entry name" value="STAGE 0 SPORULATION PROTEIN A HOMOLOG"/>
    <property type="match status" value="1"/>
</dbReference>
<dbReference type="SMART" id="SM00850">
    <property type="entry name" value="LytTR"/>
    <property type="match status" value="1"/>
</dbReference>
<dbReference type="Pfam" id="PF04397">
    <property type="entry name" value="LytTR"/>
    <property type="match status" value="1"/>
</dbReference>
<dbReference type="Gene3D" id="3.40.50.2300">
    <property type="match status" value="1"/>
</dbReference>
<dbReference type="RefSeq" id="WP_107828388.1">
    <property type="nucleotide sequence ID" value="NZ_CP160205.1"/>
</dbReference>
<comment type="caution">
    <text evidence="4">The sequence shown here is derived from an EMBL/GenBank/DDBJ whole genome shotgun (WGS) entry which is preliminary data.</text>
</comment>
<reference evidence="4 5" key="1">
    <citation type="submission" date="2018-04" db="EMBL/GenBank/DDBJ databases">
        <title>Genomic Encyclopedia of Archaeal and Bacterial Type Strains, Phase II (KMG-II): from individual species to whole genera.</title>
        <authorList>
            <person name="Goeker M."/>
        </authorList>
    </citation>
    <scope>NUCLEOTIDE SEQUENCE [LARGE SCALE GENOMIC DNA]</scope>
    <source>
        <strain evidence="4 5">DSM 26809</strain>
    </source>
</reference>
<evidence type="ECO:0000313" key="5">
    <source>
        <dbReference type="Proteomes" id="UP000244168"/>
    </source>
</evidence>
<dbReference type="InterPro" id="IPR046947">
    <property type="entry name" value="LytR-like"/>
</dbReference>
<name>A0A2T5JBQ6_9SPHI</name>
<dbReference type="PROSITE" id="PS50930">
    <property type="entry name" value="HTH_LYTTR"/>
    <property type="match status" value="1"/>
</dbReference>
<dbReference type="SMART" id="SM00448">
    <property type="entry name" value="REC"/>
    <property type="match status" value="1"/>
</dbReference>
<protein>
    <submittedName>
        <fullName evidence="4">LytTR family two component transcriptional regulator</fullName>
    </submittedName>
</protein>
<dbReference type="InterPro" id="IPR007492">
    <property type="entry name" value="LytTR_DNA-bd_dom"/>
</dbReference>
<dbReference type="OrthoDB" id="9787344at2"/>
<feature type="domain" description="Response regulatory" evidence="2">
    <location>
        <begin position="4"/>
        <end position="118"/>
    </location>
</feature>
<feature type="domain" description="HTH LytTR-type" evidence="3">
    <location>
        <begin position="136"/>
        <end position="208"/>
    </location>
</feature>
<dbReference type="AlphaFoldDB" id="A0A2T5JBQ6"/>
<dbReference type="GO" id="GO:0003677">
    <property type="term" value="F:DNA binding"/>
    <property type="evidence" value="ECO:0007669"/>
    <property type="project" value="InterPro"/>
</dbReference>
<dbReference type="PANTHER" id="PTHR37299">
    <property type="entry name" value="TRANSCRIPTIONAL REGULATOR-RELATED"/>
    <property type="match status" value="1"/>
</dbReference>
<dbReference type="SUPFAM" id="SSF52172">
    <property type="entry name" value="CheY-like"/>
    <property type="match status" value="1"/>
</dbReference>
<dbReference type="InterPro" id="IPR001789">
    <property type="entry name" value="Sig_transdc_resp-reg_receiver"/>
</dbReference>
<gene>
    <name evidence="4" type="ORF">C8P68_103370</name>
</gene>
<keyword evidence="5" id="KW-1185">Reference proteome</keyword>
<proteinExistence type="predicted"/>
<organism evidence="4 5">
    <name type="scientific">Mucilaginibacter yixingensis</name>
    <dbReference type="NCBI Taxonomy" id="1295612"/>
    <lineage>
        <taxon>Bacteria</taxon>
        <taxon>Pseudomonadati</taxon>
        <taxon>Bacteroidota</taxon>
        <taxon>Sphingobacteriia</taxon>
        <taxon>Sphingobacteriales</taxon>
        <taxon>Sphingobacteriaceae</taxon>
        <taxon>Mucilaginibacter</taxon>
    </lineage>
</organism>